<keyword evidence="3" id="KW-0804">Transcription</keyword>
<proteinExistence type="predicted"/>
<keyword evidence="2" id="KW-0238">DNA-binding</keyword>
<protein>
    <submittedName>
        <fullName evidence="5">AraC family transcriptional regulator</fullName>
    </submittedName>
</protein>
<accession>A0A7T7AKR1</accession>
<dbReference type="RefSeq" id="WP_175796567.1">
    <property type="nucleotide sequence ID" value="NZ_CADEUA010000045.1"/>
</dbReference>
<dbReference type="AlphaFoldDB" id="A0A7T7AKR1"/>
<dbReference type="Pfam" id="PF14525">
    <property type="entry name" value="AraC_binding_2"/>
    <property type="match status" value="1"/>
</dbReference>
<evidence type="ECO:0000256" key="1">
    <source>
        <dbReference type="ARBA" id="ARBA00023015"/>
    </source>
</evidence>
<reference evidence="5 6" key="1">
    <citation type="submission" date="2020-12" db="EMBL/GenBank/DDBJ databases">
        <title>Complete genome sequence of Burkholderia anthina BJQ0011.</title>
        <authorList>
            <person name="Xu Y."/>
        </authorList>
    </citation>
    <scope>NUCLEOTIDE SEQUENCE [LARGE SCALE GENOMIC DNA]</scope>
    <source>
        <strain evidence="5 6">BJQ0011</strain>
    </source>
</reference>
<dbReference type="PROSITE" id="PS01124">
    <property type="entry name" value="HTH_ARAC_FAMILY_2"/>
    <property type="match status" value="1"/>
</dbReference>
<dbReference type="Pfam" id="PF12833">
    <property type="entry name" value="HTH_18"/>
    <property type="match status" value="1"/>
</dbReference>
<sequence>MSFLTGFSVTSPETVLSQFPLCRTTNIDEAVSWSERVFCESEIRSSGVDDTIDATIFYRKLGCAGIGRMSYGANVTITPRTFESFLLVQVPIRGEEQVEFDGHRWACTPTQGLVLNAHAQTRIYHDAGTEKLFARIDSELLHTCCQQALGRSLRKPIEFQPIMPLHEPGSRQWMRTLGWLFDALSTDMAELPPLMRAQMERTLAVTLLIHQPNNYSAELRAGDERSITPAFVRRAERFVEEHAQDAITIGDIAAHVGVSTRSLYAGFRRYRNTSPMQHLKDVRLRRVFEELKAMSPTKGTVASVAFNWGFNHLGHFSADYKRLFNETPSQTLAR</sequence>
<dbReference type="KEGG" id="bann:JFN94_18620"/>
<dbReference type="InterPro" id="IPR009057">
    <property type="entry name" value="Homeodomain-like_sf"/>
</dbReference>
<evidence type="ECO:0000256" key="2">
    <source>
        <dbReference type="ARBA" id="ARBA00023125"/>
    </source>
</evidence>
<dbReference type="GO" id="GO:0003700">
    <property type="term" value="F:DNA-binding transcription factor activity"/>
    <property type="evidence" value="ECO:0007669"/>
    <property type="project" value="InterPro"/>
</dbReference>
<dbReference type="PANTHER" id="PTHR46796:SF12">
    <property type="entry name" value="HTH-TYPE DNA-BINDING TRANSCRIPTIONAL ACTIVATOR EUTR"/>
    <property type="match status" value="1"/>
</dbReference>
<dbReference type="SMART" id="SM00342">
    <property type="entry name" value="HTH_ARAC"/>
    <property type="match status" value="1"/>
</dbReference>
<keyword evidence="1" id="KW-0805">Transcription regulation</keyword>
<dbReference type="EMBL" id="CP066770">
    <property type="protein sequence ID" value="QQK05907.1"/>
    <property type="molecule type" value="Genomic_DNA"/>
</dbReference>
<evidence type="ECO:0000313" key="5">
    <source>
        <dbReference type="EMBL" id="QQK05907.1"/>
    </source>
</evidence>
<evidence type="ECO:0000313" key="6">
    <source>
        <dbReference type="Proteomes" id="UP000596205"/>
    </source>
</evidence>
<dbReference type="InterPro" id="IPR050204">
    <property type="entry name" value="AraC_XylS_family_regulators"/>
</dbReference>
<dbReference type="SUPFAM" id="SSF46689">
    <property type="entry name" value="Homeodomain-like"/>
    <property type="match status" value="2"/>
</dbReference>
<organism evidence="5 6">
    <name type="scientific">Burkholderia anthina</name>
    <dbReference type="NCBI Taxonomy" id="179879"/>
    <lineage>
        <taxon>Bacteria</taxon>
        <taxon>Pseudomonadati</taxon>
        <taxon>Pseudomonadota</taxon>
        <taxon>Betaproteobacteria</taxon>
        <taxon>Burkholderiales</taxon>
        <taxon>Burkholderiaceae</taxon>
        <taxon>Burkholderia</taxon>
        <taxon>Burkholderia cepacia complex</taxon>
    </lineage>
</organism>
<dbReference type="InterPro" id="IPR018060">
    <property type="entry name" value="HTH_AraC"/>
</dbReference>
<evidence type="ECO:0000259" key="4">
    <source>
        <dbReference type="PROSITE" id="PS01124"/>
    </source>
</evidence>
<gene>
    <name evidence="5" type="ORF">JFN94_18620</name>
</gene>
<dbReference type="Proteomes" id="UP000596205">
    <property type="component" value="Chromosome 2"/>
</dbReference>
<name>A0A7T7AKR1_9BURK</name>
<evidence type="ECO:0000256" key="3">
    <source>
        <dbReference type="ARBA" id="ARBA00023163"/>
    </source>
</evidence>
<feature type="domain" description="HTH araC/xylS-type" evidence="4">
    <location>
        <begin position="233"/>
        <end position="334"/>
    </location>
</feature>
<dbReference type="GO" id="GO:0043565">
    <property type="term" value="F:sequence-specific DNA binding"/>
    <property type="evidence" value="ECO:0007669"/>
    <property type="project" value="InterPro"/>
</dbReference>
<dbReference type="InterPro" id="IPR035418">
    <property type="entry name" value="AraC-bd_2"/>
</dbReference>
<dbReference type="Gene3D" id="1.10.10.60">
    <property type="entry name" value="Homeodomain-like"/>
    <property type="match status" value="1"/>
</dbReference>
<dbReference type="PANTHER" id="PTHR46796">
    <property type="entry name" value="HTH-TYPE TRANSCRIPTIONAL ACTIVATOR RHAS-RELATED"/>
    <property type="match status" value="1"/>
</dbReference>